<accession>A0A1F8BJV6</accession>
<dbReference type="InterPro" id="IPR001509">
    <property type="entry name" value="Epimerase_deHydtase"/>
</dbReference>
<dbReference type="Gene3D" id="3.40.50.720">
    <property type="entry name" value="NAD(P)-binding Rossmann-like Domain"/>
    <property type="match status" value="1"/>
</dbReference>
<proteinExistence type="inferred from homology"/>
<evidence type="ECO:0000259" key="2">
    <source>
        <dbReference type="Pfam" id="PF01370"/>
    </source>
</evidence>
<gene>
    <name evidence="3" type="ORF">A2961_00170</name>
</gene>
<evidence type="ECO:0000256" key="1">
    <source>
        <dbReference type="ARBA" id="ARBA00007637"/>
    </source>
</evidence>
<evidence type="ECO:0000313" key="4">
    <source>
        <dbReference type="Proteomes" id="UP000177082"/>
    </source>
</evidence>
<dbReference type="STRING" id="1802519.A2961_00170"/>
<dbReference type="EMBL" id="MGHF01000007">
    <property type="protein sequence ID" value="OGM64292.1"/>
    <property type="molecule type" value="Genomic_DNA"/>
</dbReference>
<reference evidence="3 4" key="1">
    <citation type="journal article" date="2016" name="Nat. Commun.">
        <title>Thousands of microbial genomes shed light on interconnected biogeochemical processes in an aquifer system.</title>
        <authorList>
            <person name="Anantharaman K."/>
            <person name="Brown C.T."/>
            <person name="Hug L.A."/>
            <person name="Sharon I."/>
            <person name="Castelle C.J."/>
            <person name="Probst A.J."/>
            <person name="Thomas B.C."/>
            <person name="Singh A."/>
            <person name="Wilkins M.J."/>
            <person name="Karaoz U."/>
            <person name="Brodie E.L."/>
            <person name="Williams K.H."/>
            <person name="Hubbard S.S."/>
            <person name="Banfield J.F."/>
        </authorList>
    </citation>
    <scope>NUCLEOTIDE SEQUENCE [LARGE SCALE GENOMIC DNA]</scope>
</reference>
<sequence length="350" mass="39701">MKILVTGGCGFIGTNLCLSLKAKGYKITALDNFSKDGSKENANILNRSKIPIWGYDLRKQIPKEKFKFDAVFHLAGNGSTPKSIKDPYGDFLDTALGTLNILETVRTNKTPLVYTSTCKIYSSELNIVPTKVTETRYIWNFKSPLYKKLRLSIKEAVSKFGVNEYFPVDSVGKFAHAPYGVSHATGDLYCQEYFLMYQVPVVINRMSTIYGFYQQGSENQGFIDWMVKSKIKNESLNLETNGKSVRDILWVDDLTDLFLEELVQIAKVKGNVFNIGGGNKNTITIRETFKYLDSKYGGRTKLKFGPGRPADQKIYITDIRKVKKTLNWSPKTSAYNGIDRLLNWYKMPKP</sequence>
<name>A0A1F8BJV6_9BACT</name>
<dbReference type="Pfam" id="PF01370">
    <property type="entry name" value="Epimerase"/>
    <property type="match status" value="2"/>
</dbReference>
<evidence type="ECO:0000313" key="3">
    <source>
        <dbReference type="EMBL" id="OGM64292.1"/>
    </source>
</evidence>
<feature type="domain" description="NAD-dependent epimerase/dehydratase" evidence="2">
    <location>
        <begin position="176"/>
        <end position="276"/>
    </location>
</feature>
<dbReference type="Proteomes" id="UP000177082">
    <property type="component" value="Unassembled WGS sequence"/>
</dbReference>
<feature type="domain" description="NAD-dependent epimerase/dehydratase" evidence="2">
    <location>
        <begin position="3"/>
        <end position="129"/>
    </location>
</feature>
<organism evidence="3 4">
    <name type="scientific">Candidatus Woesebacteria bacterium RIFCSPLOWO2_01_FULL_39_21</name>
    <dbReference type="NCBI Taxonomy" id="1802519"/>
    <lineage>
        <taxon>Bacteria</taxon>
        <taxon>Candidatus Woeseibacteriota</taxon>
    </lineage>
</organism>
<dbReference type="AlphaFoldDB" id="A0A1F8BJV6"/>
<dbReference type="PANTHER" id="PTHR43000">
    <property type="entry name" value="DTDP-D-GLUCOSE 4,6-DEHYDRATASE-RELATED"/>
    <property type="match status" value="1"/>
</dbReference>
<dbReference type="InterPro" id="IPR036291">
    <property type="entry name" value="NAD(P)-bd_dom_sf"/>
</dbReference>
<dbReference type="SUPFAM" id="SSF51735">
    <property type="entry name" value="NAD(P)-binding Rossmann-fold domains"/>
    <property type="match status" value="1"/>
</dbReference>
<comment type="caution">
    <text evidence="3">The sequence shown here is derived from an EMBL/GenBank/DDBJ whole genome shotgun (WGS) entry which is preliminary data.</text>
</comment>
<comment type="similarity">
    <text evidence="1">Belongs to the NAD(P)-dependent epimerase/dehydratase family.</text>
</comment>
<protein>
    <recommendedName>
        <fullName evidence="2">NAD-dependent epimerase/dehydratase domain-containing protein</fullName>
    </recommendedName>
</protein>